<sequence>MSDEQPHQYVNPEWLQLPRRTSRDEWPDTPHMVNEPPSFRIQAATMESTGFTIVECSEEPSEKAVEKVLEAFNLALSRGLTGSEGPTVHCIGGQESEEYLRTGTEDKWIEKLAEREFRREYRWIQEQSPVILRGKDGVMEGDIKTAHPSKKAISIIRVVRGEIDPSRGQMKLFGMSHHGPWQVAHRLTNRHLLVMKGILEWKLQPDEETVLIWKGFSEHPMLQDVLSPSAYPFMIFAVPLSLEGAFPEPWMADVGTDA</sequence>
<evidence type="ECO:0000256" key="1">
    <source>
        <dbReference type="SAM" id="MobiDB-lite"/>
    </source>
</evidence>
<organism evidence="2 3">
    <name type="scientific">Talaromyces atroroseus</name>
    <dbReference type="NCBI Taxonomy" id="1441469"/>
    <lineage>
        <taxon>Eukaryota</taxon>
        <taxon>Fungi</taxon>
        <taxon>Dikarya</taxon>
        <taxon>Ascomycota</taxon>
        <taxon>Pezizomycotina</taxon>
        <taxon>Eurotiomycetes</taxon>
        <taxon>Eurotiomycetidae</taxon>
        <taxon>Eurotiales</taxon>
        <taxon>Trichocomaceae</taxon>
        <taxon>Talaromyces</taxon>
        <taxon>Talaromyces sect. Trachyspermi</taxon>
    </lineage>
</organism>
<dbReference type="EMBL" id="LFMY01000026">
    <property type="protein sequence ID" value="OKL55261.1"/>
    <property type="molecule type" value="Genomic_DNA"/>
</dbReference>
<evidence type="ECO:0000313" key="3">
    <source>
        <dbReference type="Proteomes" id="UP000214365"/>
    </source>
</evidence>
<comment type="caution">
    <text evidence="2">The sequence shown here is derived from an EMBL/GenBank/DDBJ whole genome shotgun (WGS) entry which is preliminary data.</text>
</comment>
<accession>A0A1Q5Q6I5</accession>
<dbReference type="GeneID" id="31009240"/>
<reference evidence="2 3" key="1">
    <citation type="submission" date="2015-06" db="EMBL/GenBank/DDBJ databases">
        <title>Talaromyces atroroseus IBT 11181 draft genome.</title>
        <authorList>
            <person name="Rasmussen K.B."/>
            <person name="Rasmussen S."/>
            <person name="Petersen B."/>
            <person name="Sicheritz-Ponten T."/>
            <person name="Mortensen U.H."/>
            <person name="Thrane U."/>
        </authorList>
    </citation>
    <scope>NUCLEOTIDE SEQUENCE [LARGE SCALE GENOMIC DNA]</scope>
    <source>
        <strain evidence="2 3">IBT 11181</strain>
    </source>
</reference>
<proteinExistence type="predicted"/>
<dbReference type="OrthoDB" id="4449497at2759"/>
<evidence type="ECO:0000313" key="2">
    <source>
        <dbReference type="EMBL" id="OKL55261.1"/>
    </source>
</evidence>
<dbReference type="AlphaFoldDB" id="A0A1Q5Q6I5"/>
<keyword evidence="3" id="KW-1185">Reference proteome</keyword>
<name>A0A1Q5Q6I5_TALAT</name>
<protein>
    <submittedName>
        <fullName evidence="2">Uncharacterized protein</fullName>
    </submittedName>
</protein>
<gene>
    <name evidence="2" type="ORF">UA08_09484</name>
</gene>
<dbReference type="Proteomes" id="UP000214365">
    <property type="component" value="Unassembled WGS sequence"/>
</dbReference>
<dbReference type="RefSeq" id="XP_020115382.1">
    <property type="nucleotide sequence ID" value="XM_020265409.1"/>
</dbReference>
<feature type="region of interest" description="Disordered" evidence="1">
    <location>
        <begin position="1"/>
        <end position="34"/>
    </location>
</feature>